<accession>A0ABV9Z3I0</accession>
<sequence>MTETVAPPFYSMRLQLKSDTFLKAARQSTAPFVGGLLGFSRFYGTLANQERDIEDDQRDRSSATSAQEDAWLNEGGREPDPRHG</sequence>
<evidence type="ECO:0000256" key="1">
    <source>
        <dbReference type="SAM" id="MobiDB-lite"/>
    </source>
</evidence>
<protein>
    <submittedName>
        <fullName evidence="2">Uncharacterized protein</fullName>
    </submittedName>
</protein>
<evidence type="ECO:0000313" key="2">
    <source>
        <dbReference type="EMBL" id="MFC5069112.1"/>
    </source>
</evidence>
<dbReference type="RefSeq" id="WP_114957758.1">
    <property type="nucleotide sequence ID" value="NZ_JBHSJF010000006.1"/>
</dbReference>
<dbReference type="EMBL" id="JBHSJF010000006">
    <property type="protein sequence ID" value="MFC5069112.1"/>
    <property type="molecule type" value="Genomic_DNA"/>
</dbReference>
<name>A0ABV9Z3I0_9HYPH</name>
<feature type="region of interest" description="Disordered" evidence="1">
    <location>
        <begin position="50"/>
        <end position="84"/>
    </location>
</feature>
<organism evidence="2 3">
    <name type="scientific">Flaviflagellibacter deserti</name>
    <dbReference type="NCBI Taxonomy" id="2267266"/>
    <lineage>
        <taxon>Bacteria</taxon>
        <taxon>Pseudomonadati</taxon>
        <taxon>Pseudomonadota</taxon>
        <taxon>Alphaproteobacteria</taxon>
        <taxon>Hyphomicrobiales</taxon>
        <taxon>Flaviflagellibacter</taxon>
    </lineage>
</organism>
<gene>
    <name evidence="2" type="ORF">ACFPFW_13930</name>
</gene>
<reference evidence="3" key="1">
    <citation type="journal article" date="2019" name="Int. J. Syst. Evol. Microbiol.">
        <title>The Global Catalogue of Microorganisms (GCM) 10K type strain sequencing project: providing services to taxonomists for standard genome sequencing and annotation.</title>
        <authorList>
            <consortium name="The Broad Institute Genomics Platform"/>
            <consortium name="The Broad Institute Genome Sequencing Center for Infectious Disease"/>
            <person name="Wu L."/>
            <person name="Ma J."/>
        </authorList>
    </citation>
    <scope>NUCLEOTIDE SEQUENCE [LARGE SCALE GENOMIC DNA]</scope>
    <source>
        <strain evidence="3">CGMCC 1.16444</strain>
    </source>
</reference>
<comment type="caution">
    <text evidence="2">The sequence shown here is derived from an EMBL/GenBank/DDBJ whole genome shotgun (WGS) entry which is preliminary data.</text>
</comment>
<feature type="compositionally biased region" description="Basic and acidic residues" evidence="1">
    <location>
        <begin position="75"/>
        <end position="84"/>
    </location>
</feature>
<dbReference type="Proteomes" id="UP001595796">
    <property type="component" value="Unassembled WGS sequence"/>
</dbReference>
<keyword evidence="3" id="KW-1185">Reference proteome</keyword>
<proteinExistence type="predicted"/>
<evidence type="ECO:0000313" key="3">
    <source>
        <dbReference type="Proteomes" id="UP001595796"/>
    </source>
</evidence>